<dbReference type="Pfam" id="PF03837">
    <property type="entry name" value="RecT"/>
    <property type="match status" value="1"/>
</dbReference>
<comment type="caution">
    <text evidence="1">The sequence shown here is derived from an EMBL/GenBank/DDBJ whole genome shotgun (WGS) entry which is preliminary data.</text>
</comment>
<dbReference type="Proteomes" id="UP000463700">
    <property type="component" value="Unassembled WGS sequence"/>
</dbReference>
<sequence length="322" mass="35285">MSTTSNLKAVATGKQENPVAKFSAFLEKFKPQMALALPKHLTADRMARLTLTAFSSTPKLQACDPKTIAASIMTASTLGLEPGVDGQCFLVPYGKTCTCVPGWKGLVDLVSRSGRATVWTGAVFQGDEFDYALGDTPFIRHRPGEENDPDLMTHVYAVGRVNGSQHPVIEVWAVGKVRKHRDKYNKVGGNHYSFRDWEMYARKIPLLQVLKYMPKSIELSNAIALSNAVDEGKHAVIDGDFVQVSDPDAVPSVDHATGEITDQRAHQEEATVTYGELLGQISKATDVEILALVLDSGRDLPQAEFIKLEQAYNDRREILLGA</sequence>
<evidence type="ECO:0000313" key="1">
    <source>
        <dbReference type="EMBL" id="KAE8757353.1"/>
    </source>
</evidence>
<dbReference type="GO" id="GO:0006259">
    <property type="term" value="P:DNA metabolic process"/>
    <property type="evidence" value="ECO:0007669"/>
    <property type="project" value="InterPro"/>
</dbReference>
<protein>
    <submittedName>
        <fullName evidence="1">Recombinase RecT</fullName>
    </submittedName>
</protein>
<reference evidence="1 2" key="1">
    <citation type="journal article" date="2020" name="Int. J. Syst. Evol. Microbiol.">
        <title>Paraburkholderia madseniana sp. nov., a phenolic acid-degrading bacterium isolated from acidic forest soil.</title>
        <authorList>
            <person name="Wilhelm R.C."/>
            <person name="Murphy S.J.L."/>
            <person name="Feriancek N.M."/>
            <person name="Karasz D.C."/>
            <person name="DeRito C.M."/>
            <person name="Newman J.D."/>
            <person name="Buckley D.H."/>
        </authorList>
    </citation>
    <scope>NUCLEOTIDE SEQUENCE [LARGE SCALE GENOMIC DNA]</scope>
    <source>
        <strain evidence="1 2">RP11</strain>
    </source>
</reference>
<dbReference type="OrthoDB" id="5124088at2"/>
<dbReference type="InterPro" id="IPR004590">
    <property type="entry name" value="ssDNA_annealing_RecT"/>
</dbReference>
<accession>A0A6N6WA58</accession>
<dbReference type="RefSeq" id="WP_154563256.1">
    <property type="nucleotide sequence ID" value="NZ_VOSW01000048.1"/>
</dbReference>
<dbReference type="EMBL" id="VOSW01000048">
    <property type="protein sequence ID" value="KAE8757353.1"/>
    <property type="molecule type" value="Genomic_DNA"/>
</dbReference>
<name>A0A6N6WA58_9BURK</name>
<evidence type="ECO:0000313" key="2">
    <source>
        <dbReference type="Proteomes" id="UP000463700"/>
    </source>
</evidence>
<dbReference type="NCBIfam" id="TIGR00616">
    <property type="entry name" value="rect"/>
    <property type="match status" value="1"/>
</dbReference>
<dbReference type="InterPro" id="IPR018330">
    <property type="entry name" value="RecT_fam"/>
</dbReference>
<gene>
    <name evidence="1" type="ORF">FSO04_24345</name>
</gene>
<proteinExistence type="predicted"/>
<dbReference type="AlphaFoldDB" id="A0A6N6WA58"/>
<dbReference type="GO" id="GO:0003677">
    <property type="term" value="F:DNA binding"/>
    <property type="evidence" value="ECO:0007669"/>
    <property type="project" value="InterPro"/>
</dbReference>
<organism evidence="1 2">
    <name type="scientific">Paraburkholderia madseniana</name>
    <dbReference type="NCBI Taxonomy" id="2599607"/>
    <lineage>
        <taxon>Bacteria</taxon>
        <taxon>Pseudomonadati</taxon>
        <taxon>Pseudomonadota</taxon>
        <taxon>Betaproteobacteria</taxon>
        <taxon>Burkholderiales</taxon>
        <taxon>Burkholderiaceae</taxon>
        <taxon>Paraburkholderia</taxon>
    </lineage>
</organism>